<evidence type="ECO:0000256" key="2">
    <source>
        <dbReference type="SAM" id="Phobius"/>
    </source>
</evidence>
<organism evidence="3 4">
    <name type="scientific">Stephania japonica</name>
    <dbReference type="NCBI Taxonomy" id="461633"/>
    <lineage>
        <taxon>Eukaryota</taxon>
        <taxon>Viridiplantae</taxon>
        <taxon>Streptophyta</taxon>
        <taxon>Embryophyta</taxon>
        <taxon>Tracheophyta</taxon>
        <taxon>Spermatophyta</taxon>
        <taxon>Magnoliopsida</taxon>
        <taxon>Ranunculales</taxon>
        <taxon>Menispermaceae</taxon>
        <taxon>Menispermoideae</taxon>
        <taxon>Cissampelideae</taxon>
        <taxon>Stephania</taxon>
    </lineage>
</organism>
<proteinExistence type="predicted"/>
<accession>A0AAP0IKU3</accession>
<sequence length="142" mass="15322">MTGDVEDQANSMLVSHDSRNGPKQQRYCLFMPFIHCMCVVFLSPETTVMAVLSSTQGHRGIVGDLTMSVMESHNPGASLLAAVNLVSVISCNVVVARLIANHHVWSALPPNTMTKGASRITPKPLCVSHNSQSVHIDGEELL</sequence>
<dbReference type="EMBL" id="JBBNAE010000006">
    <property type="protein sequence ID" value="KAK9117125.1"/>
    <property type="molecule type" value="Genomic_DNA"/>
</dbReference>
<comment type="caution">
    <text evidence="3">The sequence shown here is derived from an EMBL/GenBank/DDBJ whole genome shotgun (WGS) entry which is preliminary data.</text>
</comment>
<keyword evidence="2" id="KW-0812">Transmembrane</keyword>
<evidence type="ECO:0000313" key="3">
    <source>
        <dbReference type="EMBL" id="KAK9117125.1"/>
    </source>
</evidence>
<feature type="transmembrane region" description="Helical" evidence="2">
    <location>
        <begin position="27"/>
        <end position="44"/>
    </location>
</feature>
<evidence type="ECO:0000313" key="4">
    <source>
        <dbReference type="Proteomes" id="UP001417504"/>
    </source>
</evidence>
<gene>
    <name evidence="3" type="ORF">Sjap_016072</name>
</gene>
<dbReference type="AlphaFoldDB" id="A0AAP0IKU3"/>
<dbReference type="Proteomes" id="UP001417504">
    <property type="component" value="Unassembled WGS sequence"/>
</dbReference>
<protein>
    <submittedName>
        <fullName evidence="3">Uncharacterized protein</fullName>
    </submittedName>
</protein>
<name>A0AAP0IKU3_9MAGN</name>
<evidence type="ECO:0000256" key="1">
    <source>
        <dbReference type="SAM" id="MobiDB-lite"/>
    </source>
</evidence>
<feature type="transmembrane region" description="Helical" evidence="2">
    <location>
        <begin position="77"/>
        <end position="100"/>
    </location>
</feature>
<keyword evidence="2" id="KW-1133">Transmembrane helix</keyword>
<reference evidence="3 4" key="1">
    <citation type="submission" date="2024-01" db="EMBL/GenBank/DDBJ databases">
        <title>Genome assemblies of Stephania.</title>
        <authorList>
            <person name="Yang L."/>
        </authorList>
    </citation>
    <scope>NUCLEOTIDE SEQUENCE [LARGE SCALE GENOMIC DNA]</scope>
    <source>
        <strain evidence="3">QJT</strain>
        <tissue evidence="3">Leaf</tissue>
    </source>
</reference>
<feature type="region of interest" description="Disordered" evidence="1">
    <location>
        <begin position="1"/>
        <end position="20"/>
    </location>
</feature>
<keyword evidence="2" id="KW-0472">Membrane</keyword>
<keyword evidence="4" id="KW-1185">Reference proteome</keyword>